<reference evidence="1" key="1">
    <citation type="journal article" date="2021" name="PeerJ">
        <title>Extensive microbial diversity within the chicken gut microbiome revealed by metagenomics and culture.</title>
        <authorList>
            <person name="Gilroy R."/>
            <person name="Ravi A."/>
            <person name="Getino M."/>
            <person name="Pursley I."/>
            <person name="Horton D.L."/>
            <person name="Alikhan N.F."/>
            <person name="Baker D."/>
            <person name="Gharbi K."/>
            <person name="Hall N."/>
            <person name="Watson M."/>
            <person name="Adriaenssens E.M."/>
            <person name="Foster-Nyarko E."/>
            <person name="Jarju S."/>
            <person name="Secka A."/>
            <person name="Antonio M."/>
            <person name="Oren A."/>
            <person name="Chaudhuri R.R."/>
            <person name="La Ragione R."/>
            <person name="Hildebrand F."/>
            <person name="Pallen M.J."/>
        </authorList>
    </citation>
    <scope>NUCLEOTIDE SEQUENCE</scope>
    <source>
        <strain evidence="1">23274</strain>
    </source>
</reference>
<dbReference type="Proteomes" id="UP000824202">
    <property type="component" value="Unassembled WGS sequence"/>
</dbReference>
<dbReference type="AlphaFoldDB" id="A0A9D1UYK7"/>
<name>A0A9D1UYK7_9BACT</name>
<reference evidence="1" key="2">
    <citation type="submission" date="2021-04" db="EMBL/GenBank/DDBJ databases">
        <authorList>
            <person name="Gilroy R."/>
        </authorList>
    </citation>
    <scope>NUCLEOTIDE SEQUENCE</scope>
    <source>
        <strain evidence="1">23274</strain>
    </source>
</reference>
<organism evidence="1 2">
    <name type="scientific">Candidatus Odoribacter faecigallinarum</name>
    <dbReference type="NCBI Taxonomy" id="2838706"/>
    <lineage>
        <taxon>Bacteria</taxon>
        <taxon>Pseudomonadati</taxon>
        <taxon>Bacteroidota</taxon>
        <taxon>Bacteroidia</taxon>
        <taxon>Bacteroidales</taxon>
        <taxon>Odoribacteraceae</taxon>
        <taxon>Odoribacter</taxon>
    </lineage>
</organism>
<evidence type="ECO:0000313" key="2">
    <source>
        <dbReference type="Proteomes" id="UP000824202"/>
    </source>
</evidence>
<sequence>MQIFFQDYRLLQSIRYAYTGDSIMVTAGADKEQCVGIHENMIRPVLAELATSLNGSGEAERMAKETGYSNVRYYLDMPGTDSLQGGNTPITVDILSFNNLDFNRCLNAIGKKEYYTLKWTPESLEQCLVFAEEGKLVVVWCSLFHDGKEAAQKVREIWEPLTVDSPKYKKQTEGH</sequence>
<comment type="caution">
    <text evidence="1">The sequence shown here is derived from an EMBL/GenBank/DDBJ whole genome shotgun (WGS) entry which is preliminary data.</text>
</comment>
<dbReference type="EMBL" id="DXFT01000039">
    <property type="protein sequence ID" value="HIX02870.1"/>
    <property type="molecule type" value="Genomic_DNA"/>
</dbReference>
<accession>A0A9D1UYK7</accession>
<gene>
    <name evidence="1" type="ORF">H9863_01975</name>
</gene>
<proteinExistence type="predicted"/>
<evidence type="ECO:0000313" key="1">
    <source>
        <dbReference type="EMBL" id="HIX02870.1"/>
    </source>
</evidence>
<protein>
    <submittedName>
        <fullName evidence="1">Uncharacterized protein</fullName>
    </submittedName>
</protein>